<reference evidence="1 2" key="1">
    <citation type="submission" date="2018-02" db="EMBL/GenBank/DDBJ databases">
        <title>Complete genome of Nitrosopumilus oxyclinae HCE1.</title>
        <authorList>
            <person name="Qin W."/>
            <person name="Zheng Y."/>
            <person name="Stahl D.A."/>
        </authorList>
    </citation>
    <scope>NUCLEOTIDE SEQUENCE [LARGE SCALE GENOMIC DNA]</scope>
    <source>
        <strain evidence="1 2">HCE1</strain>
    </source>
</reference>
<proteinExistence type="predicted"/>
<gene>
    <name evidence="1" type="ORF">C5F49_08480</name>
</gene>
<dbReference type="EMBL" id="CP026994">
    <property type="protein sequence ID" value="QLH05352.1"/>
    <property type="molecule type" value="Genomic_DNA"/>
</dbReference>
<dbReference type="Proteomes" id="UP000509441">
    <property type="component" value="Chromosome"/>
</dbReference>
<protein>
    <submittedName>
        <fullName evidence="1">Peptidase</fullName>
    </submittedName>
</protein>
<organism evidence="1 2">
    <name type="scientific">Nitrosopumilus oxyclinae</name>
    <dbReference type="NCBI Taxonomy" id="1959104"/>
    <lineage>
        <taxon>Archaea</taxon>
        <taxon>Nitrososphaerota</taxon>
        <taxon>Nitrososphaeria</taxon>
        <taxon>Nitrosopumilales</taxon>
        <taxon>Nitrosopumilaceae</taxon>
        <taxon>Nitrosopumilus</taxon>
    </lineage>
</organism>
<keyword evidence="2" id="KW-1185">Reference proteome</keyword>
<dbReference type="AlphaFoldDB" id="A0A7D5M2Z4"/>
<evidence type="ECO:0000313" key="2">
    <source>
        <dbReference type="Proteomes" id="UP000509441"/>
    </source>
</evidence>
<dbReference type="OrthoDB" id="3172at2157"/>
<name>A0A7D5M2Z4_9ARCH</name>
<accession>A0A7D5M2Z4</accession>
<dbReference type="RefSeq" id="WP_179362599.1">
    <property type="nucleotide sequence ID" value="NZ_CP026994.1"/>
</dbReference>
<sequence>MEKKFERKILTSGPRLKSFPLLAFLIILSIVGFDNVYGHGVGSETFPPVDLNGKLVTLEVSSSKSDPNTSDDQQISISLIDFNSKITLRDVTFLIKSERGEEFLFEQEFKADNGFIVFNFVSEETDSIILEEENGGGLFGSLLGLESRMVHVKGPKLSEGGLYKLDVSVLTADGYSQKLDEPLVFNAGISIAQTSRHDFVDPNFGEQNIHVITYYDKISNFNYDPNSKEISFFMPFEWSQSNINQTSVVHQELVIPKKFGDLLVSGFTMYVNGVQLSQDIVNIDDFFADGRIVHFIIYQKELQKIFDNNSNQNGMDFIITPDRDYAHLSAVTDNGQFRILVSSEPENLKSNSNAKILFDVTDIFLKNKPVATNYEFSVTQNERIIFEKNGISTDSRDEHNIAEFMIPDDVTGIVNLNFKNLDGNKLAKATFPVVIDRIASNEISIPDWIRNNALWWSQEQIDDKTFIQGIEYMIQNKIILIPQTQQETSESQEIPSWIRNNAAWWADGQIDDITFVQGLEFMIKFGILSV</sequence>
<evidence type="ECO:0000313" key="1">
    <source>
        <dbReference type="EMBL" id="QLH05352.1"/>
    </source>
</evidence>
<dbReference type="GeneID" id="56062027"/>
<dbReference type="KEGG" id="nox:C5F49_08480"/>